<proteinExistence type="predicted"/>
<dbReference type="EMBL" id="FWZC01000067">
    <property type="protein sequence ID" value="SME37469.1"/>
    <property type="molecule type" value="Genomic_DNA"/>
</dbReference>
<gene>
    <name evidence="1" type="ORF">BACERE00221_04281</name>
</gene>
<dbReference type="Proteomes" id="UP000194435">
    <property type="component" value="Unassembled WGS sequence"/>
</dbReference>
<evidence type="ECO:0000313" key="2">
    <source>
        <dbReference type="Proteomes" id="UP000194435"/>
    </source>
</evidence>
<name>A0A9X8X9J8_9BACI</name>
<evidence type="ECO:0000313" key="1">
    <source>
        <dbReference type="EMBL" id="SME37469.1"/>
    </source>
</evidence>
<dbReference type="AlphaFoldDB" id="A0A9X8X9J8"/>
<accession>A0A9X8X9J8</accession>
<protein>
    <submittedName>
        <fullName evidence="1">Uncharacterized protein</fullName>
    </submittedName>
</protein>
<comment type="caution">
    <text evidence="1">The sequence shown here is derived from an EMBL/GenBank/DDBJ whole genome shotgun (WGS) entry which is preliminary data.</text>
</comment>
<organism evidence="1 2">
    <name type="scientific">Bacillus paranthracis</name>
    <dbReference type="NCBI Taxonomy" id="2026186"/>
    <lineage>
        <taxon>Bacteria</taxon>
        <taxon>Bacillati</taxon>
        <taxon>Bacillota</taxon>
        <taxon>Bacilli</taxon>
        <taxon>Bacillales</taxon>
        <taxon>Bacillaceae</taxon>
        <taxon>Bacillus</taxon>
        <taxon>Bacillus cereus group</taxon>
    </lineage>
</organism>
<sequence>MVNEEDYKLSSDVGKLRLSARDIYDYNGQEKNIIILIQ</sequence>
<reference evidence="1 2" key="1">
    <citation type="submission" date="2017-04" db="EMBL/GenBank/DDBJ databases">
        <authorList>
            <person name="Criscuolo A."/>
        </authorList>
    </citation>
    <scope>NUCLEOTIDE SEQUENCE [LARGE SCALE GENOMIC DNA]</scope>
    <source>
        <strain evidence="1">16-00221</strain>
    </source>
</reference>